<reference evidence="1" key="1">
    <citation type="submission" date="2018-05" db="EMBL/GenBank/DDBJ databases">
        <title>Draft genome of Mucuna pruriens seed.</title>
        <authorList>
            <person name="Nnadi N.E."/>
            <person name="Vos R."/>
            <person name="Hasami M.H."/>
            <person name="Devisetty U.K."/>
            <person name="Aguiy J.C."/>
        </authorList>
    </citation>
    <scope>NUCLEOTIDE SEQUENCE [LARGE SCALE GENOMIC DNA]</scope>
    <source>
        <strain evidence="1">JCA_2017</strain>
    </source>
</reference>
<evidence type="ECO:0000313" key="1">
    <source>
        <dbReference type="EMBL" id="RDX75600.1"/>
    </source>
</evidence>
<dbReference type="Proteomes" id="UP000257109">
    <property type="component" value="Unassembled WGS sequence"/>
</dbReference>
<dbReference type="AlphaFoldDB" id="A0A371FBD2"/>
<dbReference type="EMBL" id="QJKJ01009784">
    <property type="protein sequence ID" value="RDX75600.1"/>
    <property type="molecule type" value="Genomic_DNA"/>
</dbReference>
<keyword evidence="2" id="KW-1185">Reference proteome</keyword>
<organism evidence="1 2">
    <name type="scientific">Mucuna pruriens</name>
    <name type="common">Velvet bean</name>
    <name type="synonym">Dolichos pruriens</name>
    <dbReference type="NCBI Taxonomy" id="157652"/>
    <lineage>
        <taxon>Eukaryota</taxon>
        <taxon>Viridiplantae</taxon>
        <taxon>Streptophyta</taxon>
        <taxon>Embryophyta</taxon>
        <taxon>Tracheophyta</taxon>
        <taxon>Spermatophyta</taxon>
        <taxon>Magnoliopsida</taxon>
        <taxon>eudicotyledons</taxon>
        <taxon>Gunneridae</taxon>
        <taxon>Pentapetalae</taxon>
        <taxon>rosids</taxon>
        <taxon>fabids</taxon>
        <taxon>Fabales</taxon>
        <taxon>Fabaceae</taxon>
        <taxon>Papilionoideae</taxon>
        <taxon>50 kb inversion clade</taxon>
        <taxon>NPAAA clade</taxon>
        <taxon>indigoferoid/millettioid clade</taxon>
        <taxon>Phaseoleae</taxon>
        <taxon>Mucuna</taxon>
    </lineage>
</organism>
<name>A0A371FBD2_MUCPR</name>
<gene>
    <name evidence="1" type="ORF">CR513_44505</name>
</gene>
<evidence type="ECO:0000313" key="2">
    <source>
        <dbReference type="Proteomes" id="UP000257109"/>
    </source>
</evidence>
<accession>A0A371FBD2</accession>
<protein>
    <submittedName>
        <fullName evidence="1">Uncharacterized protein</fullName>
    </submittedName>
</protein>
<sequence length="98" mass="10896">MRLNLDKCVCNSGTLAQIRLQRLQQPGQDSTWCERLASLATIPLEHNRKGYTSTSLLNQSYPRRQMGGNTLLCGGTCWSGPWPQPSLLEAPPQRPLMG</sequence>
<proteinExistence type="predicted"/>
<comment type="caution">
    <text evidence="1">The sequence shown here is derived from an EMBL/GenBank/DDBJ whole genome shotgun (WGS) entry which is preliminary data.</text>
</comment>
<feature type="non-terminal residue" evidence="1">
    <location>
        <position position="1"/>
    </location>
</feature>